<evidence type="ECO:0000313" key="3">
    <source>
        <dbReference type="Proteomes" id="UP000722791"/>
    </source>
</evidence>
<comment type="caution">
    <text evidence="2">The sequence shown here is derived from an EMBL/GenBank/DDBJ whole genome shotgun (WGS) entry which is preliminary data.</text>
</comment>
<protein>
    <submittedName>
        <fullName evidence="2">Uncharacterized protein</fullName>
    </submittedName>
</protein>
<evidence type="ECO:0000313" key="2">
    <source>
        <dbReference type="EMBL" id="GIM00949.1"/>
    </source>
</evidence>
<name>A0A8J4LL01_9CHLO</name>
<organism evidence="2 3">
    <name type="scientific">Volvox reticuliferus</name>
    <dbReference type="NCBI Taxonomy" id="1737510"/>
    <lineage>
        <taxon>Eukaryota</taxon>
        <taxon>Viridiplantae</taxon>
        <taxon>Chlorophyta</taxon>
        <taxon>core chlorophytes</taxon>
        <taxon>Chlorophyceae</taxon>
        <taxon>CS clade</taxon>
        <taxon>Chlamydomonadales</taxon>
        <taxon>Volvocaceae</taxon>
        <taxon>Volvox</taxon>
    </lineage>
</organism>
<gene>
    <name evidence="2" type="ORF">Vretimale_5781</name>
</gene>
<feature type="region of interest" description="Disordered" evidence="1">
    <location>
        <begin position="23"/>
        <end position="44"/>
    </location>
</feature>
<evidence type="ECO:0000256" key="1">
    <source>
        <dbReference type="SAM" id="MobiDB-lite"/>
    </source>
</evidence>
<sequence length="100" mass="10228">APGLLATSGNGVSESTCMGSASWLPAAPSSSGPSPGCSSPSPLSAARLRLRRGGPLVTCIPWRSSHSPSGSKSGNTRIERYHLAILLPPTCQTDIGKEIE</sequence>
<accession>A0A8J4LL01</accession>
<feature type="non-terminal residue" evidence="2">
    <location>
        <position position="1"/>
    </location>
</feature>
<reference evidence="2" key="1">
    <citation type="journal article" date="2021" name="Proc. Natl. Acad. Sci. U.S.A.">
        <title>Three genomes in the algal genus Volvox reveal the fate of a haploid sex-determining region after a transition to homothallism.</title>
        <authorList>
            <person name="Yamamoto K."/>
            <person name="Hamaji T."/>
            <person name="Kawai-Toyooka H."/>
            <person name="Matsuzaki R."/>
            <person name="Takahashi F."/>
            <person name="Nishimura Y."/>
            <person name="Kawachi M."/>
            <person name="Noguchi H."/>
            <person name="Minakuchi Y."/>
            <person name="Umen J.G."/>
            <person name="Toyoda A."/>
            <person name="Nozaki H."/>
        </authorList>
    </citation>
    <scope>NUCLEOTIDE SEQUENCE</scope>
    <source>
        <strain evidence="2">NIES-3785</strain>
    </source>
</reference>
<proteinExistence type="predicted"/>
<dbReference type="AlphaFoldDB" id="A0A8J4LL01"/>
<dbReference type="EMBL" id="BNCQ01000008">
    <property type="protein sequence ID" value="GIM00949.1"/>
    <property type="molecule type" value="Genomic_DNA"/>
</dbReference>
<dbReference type="Proteomes" id="UP000722791">
    <property type="component" value="Unassembled WGS sequence"/>
</dbReference>